<evidence type="ECO:0000313" key="2">
    <source>
        <dbReference type="EMBL" id="KKL72433.1"/>
    </source>
</evidence>
<reference evidence="2" key="1">
    <citation type="journal article" date="2015" name="Nature">
        <title>Complex archaea that bridge the gap between prokaryotes and eukaryotes.</title>
        <authorList>
            <person name="Spang A."/>
            <person name="Saw J.H."/>
            <person name="Jorgensen S.L."/>
            <person name="Zaremba-Niedzwiedzka K."/>
            <person name="Martijn J."/>
            <person name="Lind A.E."/>
            <person name="van Eijk R."/>
            <person name="Schleper C."/>
            <person name="Guy L."/>
            <person name="Ettema T.J."/>
        </authorList>
    </citation>
    <scope>NUCLEOTIDE SEQUENCE</scope>
</reference>
<feature type="non-terminal residue" evidence="2">
    <location>
        <position position="1"/>
    </location>
</feature>
<evidence type="ECO:0000256" key="1">
    <source>
        <dbReference type="SAM" id="Phobius"/>
    </source>
</evidence>
<organism evidence="2">
    <name type="scientific">marine sediment metagenome</name>
    <dbReference type="NCBI Taxonomy" id="412755"/>
    <lineage>
        <taxon>unclassified sequences</taxon>
        <taxon>metagenomes</taxon>
        <taxon>ecological metagenomes</taxon>
    </lineage>
</organism>
<keyword evidence="1" id="KW-1133">Transmembrane helix</keyword>
<protein>
    <submittedName>
        <fullName evidence="2">Uncharacterized protein</fullName>
    </submittedName>
</protein>
<keyword evidence="1" id="KW-0812">Transmembrane</keyword>
<feature type="transmembrane region" description="Helical" evidence="1">
    <location>
        <begin position="82"/>
        <end position="101"/>
    </location>
</feature>
<keyword evidence="1" id="KW-0472">Membrane</keyword>
<comment type="caution">
    <text evidence="2">The sequence shown here is derived from an EMBL/GenBank/DDBJ whole genome shotgun (WGS) entry which is preliminary data.</text>
</comment>
<sequence length="121" mass="12696">GAFLSGLIFPGLGQVVLKHYKRGAAIILTVLVSLFIVVVKAVQHALAILEKIESEGGAISMSTISDAATQASTISGSLTFNLALLLVILCWIIGVVDAYRIGKKKDIEDRLASQTSNGNDG</sequence>
<dbReference type="AlphaFoldDB" id="A0A0F9EEB8"/>
<proteinExistence type="predicted"/>
<gene>
    <name evidence="2" type="ORF">LCGC14_2084980</name>
</gene>
<feature type="transmembrane region" description="Helical" evidence="1">
    <location>
        <begin position="24"/>
        <end position="42"/>
    </location>
</feature>
<accession>A0A0F9EEB8</accession>
<dbReference type="EMBL" id="LAZR01025276">
    <property type="protein sequence ID" value="KKL72433.1"/>
    <property type="molecule type" value="Genomic_DNA"/>
</dbReference>
<name>A0A0F9EEB8_9ZZZZ</name>